<protein>
    <submittedName>
        <fullName evidence="1">Uncharacterized protein</fullName>
    </submittedName>
</protein>
<evidence type="ECO:0000313" key="1">
    <source>
        <dbReference type="EMBL" id="GFH86105.1"/>
    </source>
</evidence>
<organism evidence="1 2">
    <name type="scientific">Bacteroides acidifaciens</name>
    <dbReference type="NCBI Taxonomy" id="85831"/>
    <lineage>
        <taxon>Bacteria</taxon>
        <taxon>Pseudomonadati</taxon>
        <taxon>Bacteroidota</taxon>
        <taxon>Bacteroidia</taxon>
        <taxon>Bacteroidales</taxon>
        <taxon>Bacteroidaceae</taxon>
        <taxon>Bacteroides</taxon>
    </lineage>
</organism>
<dbReference type="EMBL" id="BLLS01000029">
    <property type="protein sequence ID" value="GFH86105.1"/>
    <property type="molecule type" value="Genomic_DNA"/>
</dbReference>
<dbReference type="AlphaFoldDB" id="A0A7J0A149"/>
<name>A0A7J0A149_9BACE</name>
<proteinExistence type="predicted"/>
<dbReference type="SUPFAM" id="SSF53756">
    <property type="entry name" value="UDP-Glycosyltransferase/glycogen phosphorylase"/>
    <property type="match status" value="1"/>
</dbReference>
<accession>A0A7J0A149</accession>
<dbReference type="Proteomes" id="UP000491181">
    <property type="component" value="Unassembled WGS sequence"/>
</dbReference>
<reference evidence="1 2" key="1">
    <citation type="journal article" date="2020" name="Microbiome">
        <title>Single-cell genomics of uncultured bacteria reveals dietary fiber responders in the mouse gut microbiota.</title>
        <authorList>
            <person name="Chijiiwa R."/>
            <person name="Hosokawa M."/>
            <person name="Kogawa M."/>
            <person name="Nishikawa Y."/>
            <person name="Ide K."/>
            <person name="Sakanashi C."/>
            <person name="Takahashi K."/>
            <person name="Takeyama H."/>
        </authorList>
    </citation>
    <scope>NUCLEOTIDE SEQUENCE [LARGE SCALE GENOMIC DNA]</scope>
    <source>
        <strain evidence="1">IMSAGC_001</strain>
    </source>
</reference>
<comment type="caution">
    <text evidence="1">The sequence shown here is derived from an EMBL/GenBank/DDBJ whole genome shotgun (WGS) entry which is preliminary data.</text>
</comment>
<dbReference type="Gene3D" id="3.40.50.2000">
    <property type="entry name" value="Glycogen Phosphorylase B"/>
    <property type="match status" value="1"/>
</dbReference>
<sequence length="124" mass="13640">MISDLSAKSKAIITYDGLKKGDEFIEFLQKCHIGLSTQNPEGEYNDTSFPSKVLTYMANGLAVISIKIPVLENAAIADVLSFYDVADGKALAEAIQNADISDNREIVKQLDSQFKKQIKNILNN</sequence>
<gene>
    <name evidence="1" type="ORF">IMSAGC001_01511</name>
</gene>
<evidence type="ECO:0000313" key="2">
    <source>
        <dbReference type="Proteomes" id="UP000491181"/>
    </source>
</evidence>